<evidence type="ECO:0000313" key="2">
    <source>
        <dbReference type="EMBL" id="MED6175881.1"/>
    </source>
</evidence>
<evidence type="ECO:0000313" key="3">
    <source>
        <dbReference type="Proteomes" id="UP001341840"/>
    </source>
</evidence>
<gene>
    <name evidence="2" type="ORF">PIB30_082452</name>
</gene>
<protein>
    <submittedName>
        <fullName evidence="2">Uncharacterized protein</fullName>
    </submittedName>
</protein>
<organism evidence="2 3">
    <name type="scientific">Stylosanthes scabra</name>
    <dbReference type="NCBI Taxonomy" id="79078"/>
    <lineage>
        <taxon>Eukaryota</taxon>
        <taxon>Viridiplantae</taxon>
        <taxon>Streptophyta</taxon>
        <taxon>Embryophyta</taxon>
        <taxon>Tracheophyta</taxon>
        <taxon>Spermatophyta</taxon>
        <taxon>Magnoliopsida</taxon>
        <taxon>eudicotyledons</taxon>
        <taxon>Gunneridae</taxon>
        <taxon>Pentapetalae</taxon>
        <taxon>rosids</taxon>
        <taxon>fabids</taxon>
        <taxon>Fabales</taxon>
        <taxon>Fabaceae</taxon>
        <taxon>Papilionoideae</taxon>
        <taxon>50 kb inversion clade</taxon>
        <taxon>dalbergioids sensu lato</taxon>
        <taxon>Dalbergieae</taxon>
        <taxon>Pterocarpus clade</taxon>
        <taxon>Stylosanthes</taxon>
    </lineage>
</organism>
<evidence type="ECO:0000256" key="1">
    <source>
        <dbReference type="SAM" id="MobiDB-lite"/>
    </source>
</evidence>
<feature type="region of interest" description="Disordered" evidence="1">
    <location>
        <begin position="124"/>
        <end position="151"/>
    </location>
</feature>
<dbReference type="Proteomes" id="UP001341840">
    <property type="component" value="Unassembled WGS sequence"/>
</dbReference>
<reference evidence="2 3" key="1">
    <citation type="journal article" date="2023" name="Plants (Basel)">
        <title>Bridging the Gap: Combining Genomics and Transcriptomics Approaches to Understand Stylosanthes scabra, an Orphan Legume from the Brazilian Caatinga.</title>
        <authorList>
            <person name="Ferreira-Neto J.R.C."/>
            <person name="da Silva M.D."/>
            <person name="Binneck E."/>
            <person name="de Melo N.F."/>
            <person name="da Silva R.H."/>
            <person name="de Melo A.L.T.M."/>
            <person name="Pandolfi V."/>
            <person name="Bustamante F.O."/>
            <person name="Brasileiro-Vidal A.C."/>
            <person name="Benko-Iseppon A.M."/>
        </authorList>
    </citation>
    <scope>NUCLEOTIDE SEQUENCE [LARGE SCALE GENOMIC DNA]</scope>
    <source>
        <tissue evidence="2">Leaves</tissue>
    </source>
</reference>
<name>A0ABU6VRP7_9FABA</name>
<proteinExistence type="predicted"/>
<sequence length="151" mass="16573">MNLLSNLERHGNLGFQECNEINQFGNEKSQKLGSYLVTSYLCKTLWLYLSSHSSSSSLGRPLIMQSDENKEHVITTYGDNININNEIVSLDENVALGRHHMIGSKNFGDVDDHQFGTNDFRATDPGHSPGVGHASPRFATAVDPTGEAPTP</sequence>
<comment type="caution">
    <text evidence="2">The sequence shown here is derived from an EMBL/GenBank/DDBJ whole genome shotgun (WGS) entry which is preliminary data.</text>
</comment>
<accession>A0ABU6VRP7</accession>
<keyword evidence="3" id="KW-1185">Reference proteome</keyword>
<dbReference type="EMBL" id="JASCZI010152303">
    <property type="protein sequence ID" value="MED6175881.1"/>
    <property type="molecule type" value="Genomic_DNA"/>
</dbReference>